<keyword evidence="5 8" id="KW-0472">Membrane</keyword>
<reference evidence="9" key="1">
    <citation type="submission" date="2021-02" db="EMBL/GenBank/DDBJ databases">
        <authorList>
            <person name="Palmer J.M."/>
        </authorList>
    </citation>
    <scope>NUCLEOTIDE SEQUENCE</scope>
    <source>
        <strain evidence="9">SCRP23</strain>
    </source>
</reference>
<feature type="transmembrane region" description="Helical" evidence="8">
    <location>
        <begin position="299"/>
        <end position="323"/>
    </location>
</feature>
<keyword evidence="6" id="KW-0479">Metal-binding</keyword>
<feature type="transmembrane region" description="Helical" evidence="8">
    <location>
        <begin position="365"/>
        <end position="386"/>
    </location>
</feature>
<proteinExistence type="inferred from homology"/>
<evidence type="ECO:0000256" key="8">
    <source>
        <dbReference type="SAM" id="Phobius"/>
    </source>
</evidence>
<evidence type="ECO:0000313" key="9">
    <source>
        <dbReference type="EMBL" id="KAG7387169.1"/>
    </source>
</evidence>
<feature type="region of interest" description="Disordered" evidence="7">
    <location>
        <begin position="1"/>
        <end position="34"/>
    </location>
</feature>
<feature type="transmembrane region" description="Helical" evidence="8">
    <location>
        <begin position="335"/>
        <end position="353"/>
    </location>
</feature>
<evidence type="ECO:0000256" key="1">
    <source>
        <dbReference type="ARBA" id="ARBA00004141"/>
    </source>
</evidence>
<feature type="transmembrane region" description="Helical" evidence="8">
    <location>
        <begin position="467"/>
        <end position="484"/>
    </location>
</feature>
<keyword evidence="9" id="KW-0675">Receptor</keyword>
<dbReference type="Proteomes" id="UP000693981">
    <property type="component" value="Unassembled WGS sequence"/>
</dbReference>
<feature type="binding site" evidence="6">
    <location>
        <position position="319"/>
    </location>
    <ligand>
        <name>Zn(2+)</name>
        <dbReference type="ChEBI" id="CHEBI:29105"/>
    </ligand>
</feature>
<comment type="similarity">
    <text evidence="2">Belongs to the ADIPOR family.</text>
</comment>
<keyword evidence="6" id="KW-0862">Zinc</keyword>
<evidence type="ECO:0000256" key="4">
    <source>
        <dbReference type="ARBA" id="ARBA00022989"/>
    </source>
</evidence>
<sequence>METGHHMLLRSHSKKQLQLQTPSKTDEMPPKTSSKLSKLHTFERLHAEGFAYLADNSYIRSGYRLHYSARECFQSLFELHNETLNVWTHMVGSFIFLMLMVYLALSSHALSPTADAAALAGLTTPQKWCSSSHNQLWMVGGRHTSRLVLASGIPELCPPPTGRVAPAKYYEVASVIFDHSLHRLPSLERFHSLVEQNVGGFSDSVGSQMELLRTELGALSSRLGGHVRDAHSEQVRSLKEQLNQRVEGLSFFLQEVASQVGADLPMKYALEELHGVADSVRNGLHILASAEGPHQVPNWPIFVFMASAVVCLTCSTIFHLMFVVSRSAYMFLSRLDYAGITILIAGSFYPMIYYSFYCHPWLRTVYLASISTMAAITFAVALMPIFGTPKFLVARTCIFLGLGFFGVVPVGHLVWHFGLFDPHVTVMIGPLMLMGLLYTSGAIIYATKFPERFYPGRFDLWFSSHQLWHICVVAAALVHFANALQQYEWRWNTQCEA</sequence>
<gene>
    <name evidence="9" type="primary">ADIPOR2</name>
    <name evidence="9" type="ORF">PHYBOEH_008363</name>
</gene>
<evidence type="ECO:0000313" key="10">
    <source>
        <dbReference type="Proteomes" id="UP000693981"/>
    </source>
</evidence>
<dbReference type="OrthoDB" id="5585746at2759"/>
<evidence type="ECO:0000256" key="2">
    <source>
        <dbReference type="ARBA" id="ARBA00007018"/>
    </source>
</evidence>
<feature type="binding site" evidence="6">
    <location>
        <position position="469"/>
    </location>
    <ligand>
        <name>Zn(2+)</name>
        <dbReference type="ChEBI" id="CHEBI:29105"/>
    </ligand>
</feature>
<dbReference type="GO" id="GO:0038023">
    <property type="term" value="F:signaling receptor activity"/>
    <property type="evidence" value="ECO:0007669"/>
    <property type="project" value="TreeGrafter"/>
</dbReference>
<feature type="transmembrane region" description="Helical" evidence="8">
    <location>
        <begin position="398"/>
        <end position="418"/>
    </location>
</feature>
<feature type="binding site" evidence="6">
    <location>
        <position position="465"/>
    </location>
    <ligand>
        <name>Zn(2+)</name>
        <dbReference type="ChEBI" id="CHEBI:29105"/>
    </ligand>
</feature>
<feature type="transmembrane region" description="Helical" evidence="8">
    <location>
        <begin position="424"/>
        <end position="446"/>
    </location>
</feature>
<name>A0A8T1W5P7_9STRA</name>
<dbReference type="Pfam" id="PF03006">
    <property type="entry name" value="HlyIII"/>
    <property type="match status" value="1"/>
</dbReference>
<protein>
    <submittedName>
        <fullName evidence="9">Adiponectin receptor protein 2</fullName>
    </submittedName>
</protein>
<comment type="subcellular location">
    <subcellularLocation>
        <location evidence="1">Membrane</location>
        <topology evidence="1">Multi-pass membrane protein</topology>
    </subcellularLocation>
</comment>
<comment type="caution">
    <text evidence="9">The sequence shown here is derived from an EMBL/GenBank/DDBJ whole genome shotgun (WGS) entry which is preliminary data.</text>
</comment>
<dbReference type="EMBL" id="JAGDFL010000487">
    <property type="protein sequence ID" value="KAG7387169.1"/>
    <property type="molecule type" value="Genomic_DNA"/>
</dbReference>
<dbReference type="PANTHER" id="PTHR20855">
    <property type="entry name" value="ADIPOR/PROGESTIN RECEPTOR-RELATED"/>
    <property type="match status" value="1"/>
</dbReference>
<dbReference type="InterPro" id="IPR004254">
    <property type="entry name" value="AdipoR/HlyIII-related"/>
</dbReference>
<keyword evidence="10" id="KW-1185">Reference proteome</keyword>
<evidence type="ECO:0000256" key="5">
    <source>
        <dbReference type="ARBA" id="ARBA00023136"/>
    </source>
</evidence>
<feature type="transmembrane region" description="Helical" evidence="8">
    <location>
        <begin position="84"/>
        <end position="105"/>
    </location>
</feature>
<dbReference type="AlphaFoldDB" id="A0A8T1W5P7"/>
<keyword evidence="4 8" id="KW-1133">Transmembrane helix</keyword>
<evidence type="ECO:0000256" key="6">
    <source>
        <dbReference type="PIRSR" id="PIRSR604254-1"/>
    </source>
</evidence>
<keyword evidence="3 8" id="KW-0812">Transmembrane</keyword>
<accession>A0A8T1W5P7</accession>
<evidence type="ECO:0000256" key="7">
    <source>
        <dbReference type="SAM" id="MobiDB-lite"/>
    </source>
</evidence>
<evidence type="ECO:0000256" key="3">
    <source>
        <dbReference type="ARBA" id="ARBA00022692"/>
    </source>
</evidence>
<dbReference type="GO" id="GO:0046872">
    <property type="term" value="F:metal ion binding"/>
    <property type="evidence" value="ECO:0007669"/>
    <property type="project" value="UniProtKB-KW"/>
</dbReference>
<dbReference type="PANTHER" id="PTHR20855:SF52">
    <property type="entry name" value="ADIPONECTIN RECEPTOR PROTEIN"/>
    <property type="match status" value="1"/>
</dbReference>
<dbReference type="GO" id="GO:0016020">
    <property type="term" value="C:membrane"/>
    <property type="evidence" value="ECO:0007669"/>
    <property type="project" value="UniProtKB-SubCell"/>
</dbReference>
<organism evidence="9 10">
    <name type="scientific">Phytophthora boehmeriae</name>
    <dbReference type="NCBI Taxonomy" id="109152"/>
    <lineage>
        <taxon>Eukaryota</taxon>
        <taxon>Sar</taxon>
        <taxon>Stramenopiles</taxon>
        <taxon>Oomycota</taxon>
        <taxon>Peronosporomycetes</taxon>
        <taxon>Peronosporales</taxon>
        <taxon>Peronosporaceae</taxon>
        <taxon>Phytophthora</taxon>
    </lineage>
</organism>